<evidence type="ECO:0000313" key="1">
    <source>
        <dbReference type="EMBL" id="KEQ30583.1"/>
    </source>
</evidence>
<dbReference type="Proteomes" id="UP000028007">
    <property type="component" value="Unassembled WGS sequence"/>
</dbReference>
<accession>A0A081PIR0</accession>
<evidence type="ECO:0000313" key="2">
    <source>
        <dbReference type="Proteomes" id="UP000028007"/>
    </source>
</evidence>
<organism evidence="1 2">
    <name type="scientific">Pedobacter antarcticus 4BY</name>
    <dbReference type="NCBI Taxonomy" id="1358423"/>
    <lineage>
        <taxon>Bacteria</taxon>
        <taxon>Pseudomonadati</taxon>
        <taxon>Bacteroidota</taxon>
        <taxon>Sphingobacteriia</taxon>
        <taxon>Sphingobacteriales</taxon>
        <taxon>Sphingobacteriaceae</taxon>
        <taxon>Pedobacter</taxon>
    </lineage>
</organism>
<gene>
    <name evidence="1" type="ORF">N180_05000</name>
</gene>
<protein>
    <submittedName>
        <fullName evidence="1">Uncharacterized protein</fullName>
    </submittedName>
</protein>
<keyword evidence="2" id="KW-1185">Reference proteome</keyword>
<dbReference type="EMBL" id="JNFF01000033">
    <property type="protein sequence ID" value="KEQ30583.1"/>
    <property type="molecule type" value="Genomic_DNA"/>
</dbReference>
<proteinExistence type="predicted"/>
<dbReference type="AlphaFoldDB" id="A0A081PIR0"/>
<comment type="caution">
    <text evidence="1">The sequence shown here is derived from an EMBL/GenBank/DDBJ whole genome shotgun (WGS) entry which is preliminary data.</text>
</comment>
<reference evidence="1 2" key="1">
    <citation type="journal article" date="1992" name="Int. J. Syst. Bacteriol.">
        <title>Sphingobacterium antarcticus sp. nov. a Psychrotrophic Bacterium from the Soils of Schirmacher Oasis, Antarctica.</title>
        <authorList>
            <person name="Shivaji S."/>
            <person name="Ray M.K."/>
            <person name="Rao N.S."/>
            <person name="Saiserr L."/>
            <person name="Jagannadham M.V."/>
            <person name="Kumar G.S."/>
            <person name="Reddy G."/>
            <person name="Bhargava P.M."/>
        </authorList>
    </citation>
    <scope>NUCLEOTIDE SEQUENCE [LARGE SCALE GENOMIC DNA]</scope>
    <source>
        <strain evidence="1 2">4BY</strain>
    </source>
</reference>
<sequence>MVTLCLVLIGSGIFAELEITYPPGSSGSETAAAALLSAASGFTAAGAACLPCPGCACTERTKAASRPVKMLRCIYFYEITPCVYIFQL</sequence>
<name>A0A081PIR0_9SPHI</name>